<comment type="similarity">
    <text evidence="2">Belongs to the SLX9 family.</text>
</comment>
<feature type="region of interest" description="Disordered" evidence="4">
    <location>
        <begin position="186"/>
        <end position="208"/>
    </location>
</feature>
<comment type="subcellular location">
    <subcellularLocation>
        <location evidence="1">Nucleus</location>
        <location evidence="1">Nucleolus</location>
    </subcellularLocation>
</comment>
<evidence type="ECO:0008006" key="7">
    <source>
        <dbReference type="Google" id="ProtNLM"/>
    </source>
</evidence>
<dbReference type="PANTHER" id="PTHR31109">
    <property type="entry name" value="PROTEIN FAM207A"/>
    <property type="match status" value="1"/>
</dbReference>
<organism evidence="5 6">
    <name type="scientific">Patella caerulea</name>
    <name type="common">Rayed Mediterranean limpet</name>
    <dbReference type="NCBI Taxonomy" id="87958"/>
    <lineage>
        <taxon>Eukaryota</taxon>
        <taxon>Metazoa</taxon>
        <taxon>Spiralia</taxon>
        <taxon>Lophotrochozoa</taxon>
        <taxon>Mollusca</taxon>
        <taxon>Gastropoda</taxon>
        <taxon>Patellogastropoda</taxon>
        <taxon>Patelloidea</taxon>
        <taxon>Patellidae</taxon>
        <taxon>Patella</taxon>
    </lineage>
</organism>
<sequence length="208" mass="23691">MGKVKKIRLKLHNASAKSKINVDNKTKEESNLPNEITSLIPVDSKNMVISANLFSGMNIDKTNLTQRLPDFDARSAITSKTLKGLSMKKKDKLKLRREYFMQKINAIEVNKKKAKEKKKRMKTAIVGDMSVIEDALPTLDLLMKTSTSKDSVPHVPKNRCVQKAKNRVKKGLNNMKMFKQVLKHPAFRNDPGSTINEHLHNKLKQEEQ</sequence>
<reference evidence="5 6" key="1">
    <citation type="submission" date="2024-01" db="EMBL/GenBank/DDBJ databases">
        <title>The genome of the rayed Mediterranean limpet Patella caerulea (Linnaeus, 1758).</title>
        <authorList>
            <person name="Anh-Thu Weber A."/>
            <person name="Halstead-Nussloch G."/>
        </authorList>
    </citation>
    <scope>NUCLEOTIDE SEQUENCE [LARGE SCALE GENOMIC DNA]</scope>
    <source>
        <strain evidence="5">AATW-2023a</strain>
        <tissue evidence="5">Whole specimen</tissue>
    </source>
</reference>
<protein>
    <recommendedName>
        <fullName evidence="7">Ribosome biogenesis protein SLX9</fullName>
    </recommendedName>
</protein>
<gene>
    <name evidence="5" type="ORF">SNE40_018006</name>
</gene>
<dbReference type="GO" id="GO:0030688">
    <property type="term" value="C:preribosome, small subunit precursor"/>
    <property type="evidence" value="ECO:0007669"/>
    <property type="project" value="InterPro"/>
</dbReference>
<evidence type="ECO:0000313" key="5">
    <source>
        <dbReference type="EMBL" id="KAK6172041.1"/>
    </source>
</evidence>
<dbReference type="GO" id="GO:0005730">
    <property type="term" value="C:nucleolus"/>
    <property type="evidence" value="ECO:0007669"/>
    <property type="project" value="UniProtKB-SubCell"/>
</dbReference>
<evidence type="ECO:0000313" key="6">
    <source>
        <dbReference type="Proteomes" id="UP001347796"/>
    </source>
</evidence>
<comment type="caution">
    <text evidence="5">The sequence shown here is derived from an EMBL/GenBank/DDBJ whole genome shotgun (WGS) entry which is preliminary data.</text>
</comment>
<dbReference type="Proteomes" id="UP001347796">
    <property type="component" value="Unassembled WGS sequence"/>
</dbReference>
<evidence type="ECO:0000256" key="4">
    <source>
        <dbReference type="SAM" id="MobiDB-lite"/>
    </source>
</evidence>
<keyword evidence="6" id="KW-1185">Reference proteome</keyword>
<dbReference type="EMBL" id="JAZGQO010000012">
    <property type="protein sequence ID" value="KAK6172041.1"/>
    <property type="molecule type" value="Genomic_DNA"/>
</dbReference>
<dbReference type="GO" id="GO:0030686">
    <property type="term" value="C:90S preribosome"/>
    <property type="evidence" value="ECO:0007669"/>
    <property type="project" value="InterPro"/>
</dbReference>
<evidence type="ECO:0000256" key="1">
    <source>
        <dbReference type="ARBA" id="ARBA00004604"/>
    </source>
</evidence>
<dbReference type="PANTHER" id="PTHR31109:SF2">
    <property type="entry name" value="RIBOSOME BIOGENESIS PROTEIN SLX9 HOMOLOG"/>
    <property type="match status" value="1"/>
</dbReference>
<dbReference type="AlphaFoldDB" id="A0AAN8J9L4"/>
<feature type="compositionally biased region" description="Basic and acidic residues" evidence="4">
    <location>
        <begin position="197"/>
        <end position="208"/>
    </location>
</feature>
<name>A0AAN8J9L4_PATCE</name>
<dbReference type="Pfam" id="PF15341">
    <property type="entry name" value="SLX9"/>
    <property type="match status" value="1"/>
</dbReference>
<dbReference type="GO" id="GO:0000462">
    <property type="term" value="P:maturation of SSU-rRNA from tricistronic rRNA transcript (SSU-rRNA, 5.8S rRNA, LSU-rRNA)"/>
    <property type="evidence" value="ECO:0007669"/>
    <property type="project" value="InterPro"/>
</dbReference>
<keyword evidence="3" id="KW-0539">Nucleus</keyword>
<evidence type="ECO:0000256" key="2">
    <source>
        <dbReference type="ARBA" id="ARBA00011022"/>
    </source>
</evidence>
<accession>A0AAN8J9L4</accession>
<proteinExistence type="inferred from homology"/>
<dbReference type="InterPro" id="IPR028160">
    <property type="entry name" value="Slx9-like"/>
</dbReference>
<evidence type="ECO:0000256" key="3">
    <source>
        <dbReference type="ARBA" id="ARBA00023242"/>
    </source>
</evidence>